<dbReference type="AlphaFoldDB" id="A0A1X7R6D1"/>
<evidence type="ECO:0000313" key="2">
    <source>
        <dbReference type="EMBL" id="SMN21233.1"/>
    </source>
</evidence>
<feature type="region of interest" description="Disordered" evidence="1">
    <location>
        <begin position="1"/>
        <end position="85"/>
    </location>
</feature>
<dbReference type="GO" id="GO:0016301">
    <property type="term" value="F:kinase activity"/>
    <property type="evidence" value="ECO:0007669"/>
    <property type="project" value="UniProtKB-KW"/>
</dbReference>
<feature type="compositionally biased region" description="Polar residues" evidence="1">
    <location>
        <begin position="162"/>
        <end position="179"/>
    </location>
</feature>
<feature type="compositionally biased region" description="Low complexity" evidence="1">
    <location>
        <begin position="369"/>
        <end position="380"/>
    </location>
</feature>
<reference evidence="2 3" key="1">
    <citation type="submission" date="2017-04" db="EMBL/GenBank/DDBJ databases">
        <authorList>
            <person name="Afonso C.L."/>
            <person name="Miller P.J."/>
            <person name="Scott M.A."/>
            <person name="Spackman E."/>
            <person name="Goraichik I."/>
            <person name="Dimitrov K.M."/>
            <person name="Suarez D.L."/>
            <person name="Swayne D.E."/>
        </authorList>
    </citation>
    <scope>NUCLEOTIDE SEQUENCE [LARGE SCALE GENOMIC DNA]</scope>
</reference>
<proteinExistence type="predicted"/>
<keyword evidence="2" id="KW-0418">Kinase</keyword>
<evidence type="ECO:0000313" key="3">
    <source>
        <dbReference type="Proteomes" id="UP000196158"/>
    </source>
</evidence>
<evidence type="ECO:0000256" key="1">
    <source>
        <dbReference type="SAM" id="MobiDB-lite"/>
    </source>
</evidence>
<dbReference type="EMBL" id="FXLY01000007">
    <property type="protein sequence ID" value="SMN21233.1"/>
    <property type="molecule type" value="Genomic_DNA"/>
</dbReference>
<sequence>MPEAGTVTATEKKIPASTVNDDAIVTTTTTSTSTSSNGKENSSPLRDKNIQKSPSPQNRALPVLSRADTGRETTSSSNNSATSNAATTLANMNSNVAPISVPTTMPQSATSRRYNNVEDIITPTITETPPPPSSENKQNDLQVKPKRNSLRRANIPPPLGLQLQNDNTASGASSAPEPSNRNNNTIRENNNKLHIPLDPQSASARRYSATTTKSGGVTKPRVRYLGKMSRYPPNSYPNQNTTLRRPSQGTVPPAQLQAQAQLNAMFLYNQQQQQQQQQYMATMMMMGMYPYMYNDNVPMQMPIPQMPIPMGQPQNQPPVPVDMNIGPRSAMLPNFPPQTYPYFRNQSTIDSSSSSLLSKGYQGIDSTLHNHQVQQQHPQQPQQPRPQPPNLQQNSSPHKEHFDRGDVEEEEDDDDEEEEEEEADLAIESDALPTPIFTRRPPPPEMMQGEIRIMQNKFSFEFPATNPAIDRKMFLSICNKIWTESRELEKDI</sequence>
<dbReference type="STRING" id="1789683.A0A1X7R6D1"/>
<protein>
    <submittedName>
        <fullName evidence="2">Similar to Saccharomyces cerevisiae YDR480W DIG2 MAP kinase-responsive inhibitor of the Ste12p transcription factor</fullName>
    </submittedName>
</protein>
<accession>A0A1X7R6D1</accession>
<gene>
    <name evidence="2" type="ORF">KASA_0L02816G</name>
</gene>
<feature type="region of interest" description="Disordered" evidence="1">
    <location>
        <begin position="122"/>
        <end position="250"/>
    </location>
</feature>
<feature type="compositionally biased region" description="Polar residues" evidence="1">
    <location>
        <begin position="200"/>
        <end position="215"/>
    </location>
</feature>
<feature type="region of interest" description="Disordered" evidence="1">
    <location>
        <begin position="330"/>
        <end position="446"/>
    </location>
</feature>
<name>A0A1X7R6D1_9SACH</name>
<dbReference type="Proteomes" id="UP000196158">
    <property type="component" value="Unassembled WGS sequence"/>
</dbReference>
<feature type="compositionally biased region" description="Acidic residues" evidence="1">
    <location>
        <begin position="406"/>
        <end position="427"/>
    </location>
</feature>
<keyword evidence="3" id="KW-1185">Reference proteome</keyword>
<feature type="compositionally biased region" description="Low complexity" evidence="1">
    <location>
        <begin position="73"/>
        <end position="85"/>
    </location>
</feature>
<organism evidence="2 3">
    <name type="scientific">Maudiozyma saulgeensis</name>
    <dbReference type="NCBI Taxonomy" id="1789683"/>
    <lineage>
        <taxon>Eukaryota</taxon>
        <taxon>Fungi</taxon>
        <taxon>Dikarya</taxon>
        <taxon>Ascomycota</taxon>
        <taxon>Saccharomycotina</taxon>
        <taxon>Saccharomycetes</taxon>
        <taxon>Saccharomycetales</taxon>
        <taxon>Saccharomycetaceae</taxon>
        <taxon>Maudiozyma</taxon>
    </lineage>
</organism>
<keyword evidence="2" id="KW-0808">Transferase</keyword>
<feature type="compositionally biased region" description="Low complexity" evidence="1">
    <location>
        <begin position="26"/>
        <end position="36"/>
    </location>
</feature>
<dbReference type="OrthoDB" id="4041625at2759"/>
<feature type="compositionally biased region" description="Polar residues" evidence="1">
    <location>
        <begin position="236"/>
        <end position="250"/>
    </location>
</feature>